<dbReference type="EMBL" id="CP009933">
    <property type="protein sequence ID" value="AKA69727.1"/>
    <property type="molecule type" value="Genomic_DNA"/>
</dbReference>
<evidence type="ECO:0000313" key="2">
    <source>
        <dbReference type="EMBL" id="AKA69727.1"/>
    </source>
</evidence>
<evidence type="ECO:0000313" key="3">
    <source>
        <dbReference type="Proteomes" id="UP000033115"/>
    </source>
</evidence>
<name>A0A0E3K184_CLOSL</name>
<dbReference type="InterPro" id="IPR014235">
    <property type="entry name" value="Spore_PdaA"/>
</dbReference>
<keyword evidence="3" id="KW-1185">Reference proteome</keyword>
<organism evidence="2 3">
    <name type="scientific">Clostridium scatologenes</name>
    <dbReference type="NCBI Taxonomy" id="1548"/>
    <lineage>
        <taxon>Bacteria</taxon>
        <taxon>Bacillati</taxon>
        <taxon>Bacillota</taxon>
        <taxon>Clostridia</taxon>
        <taxon>Eubacteriales</taxon>
        <taxon>Clostridiaceae</taxon>
        <taxon>Clostridium</taxon>
    </lineage>
</organism>
<sequence>MRILSTVLASMLTINSLTGINLSKNASNFYSKDPNMYAESIYENKRHSLLDIPRFFKNAISHSENGLSTKEYNWYFQPRKDKNPPLPPKETSSFLPKYSCYHLGDTSKKVLYLTFDEGYENGYTGPILDVLKKHKVKAAFFVVKPYINSNEDLIKRMVNEGHLVCNHSSHHLSMASITNTEKFNNEFSEVEEAFEKVTGGKKMPKYFRPPMGKYSELSLYNTKQLGYKTIFWSFAYMDWEINKQPSHEFAKKRIMDKTHNGAIVLLHAVSKTNAEILDNVITEWKNQGYELKSLNELPN</sequence>
<gene>
    <name evidence="2" type="ORF">CSCA_2602</name>
</gene>
<dbReference type="GO" id="GO:0016810">
    <property type="term" value="F:hydrolase activity, acting on carbon-nitrogen (but not peptide) bonds"/>
    <property type="evidence" value="ECO:0007669"/>
    <property type="project" value="InterPro"/>
</dbReference>
<dbReference type="InterPro" id="IPR011330">
    <property type="entry name" value="Glyco_hydro/deAcase_b/a-brl"/>
</dbReference>
<dbReference type="NCBIfam" id="TIGR02884">
    <property type="entry name" value="spore_pdaA"/>
    <property type="match status" value="1"/>
</dbReference>
<accession>A0A0E3K184</accession>
<dbReference type="CDD" id="cd10948">
    <property type="entry name" value="CE4_BsPdaA_like"/>
    <property type="match status" value="1"/>
</dbReference>
<dbReference type="KEGG" id="csq:CSCA_2602"/>
<evidence type="ECO:0000259" key="1">
    <source>
        <dbReference type="PROSITE" id="PS51677"/>
    </source>
</evidence>
<dbReference type="Pfam" id="PF01522">
    <property type="entry name" value="Polysacc_deac_1"/>
    <property type="match status" value="1"/>
</dbReference>
<dbReference type="InterPro" id="IPR050248">
    <property type="entry name" value="Polysacc_deacetylase_ArnD"/>
</dbReference>
<feature type="domain" description="NodB homology" evidence="1">
    <location>
        <begin position="109"/>
        <end position="292"/>
    </location>
</feature>
<dbReference type="RefSeq" id="WP_029161674.1">
    <property type="nucleotide sequence ID" value="NZ_CP009933.1"/>
</dbReference>
<protein>
    <submittedName>
        <fullName evidence="2">Delta-lactam-biosynthetic de-N-acetylase</fullName>
    </submittedName>
</protein>
<dbReference type="SUPFAM" id="SSF88713">
    <property type="entry name" value="Glycoside hydrolase/deacetylase"/>
    <property type="match status" value="1"/>
</dbReference>
<dbReference type="PROSITE" id="PS51677">
    <property type="entry name" value="NODB"/>
    <property type="match status" value="1"/>
</dbReference>
<dbReference type="Gene3D" id="3.20.20.370">
    <property type="entry name" value="Glycoside hydrolase/deacetylase"/>
    <property type="match status" value="1"/>
</dbReference>
<dbReference type="GO" id="GO:0016020">
    <property type="term" value="C:membrane"/>
    <property type="evidence" value="ECO:0007669"/>
    <property type="project" value="TreeGrafter"/>
</dbReference>
<dbReference type="InterPro" id="IPR002509">
    <property type="entry name" value="NODB_dom"/>
</dbReference>
<proteinExistence type="predicted"/>
<reference evidence="2 3" key="1">
    <citation type="journal article" date="2015" name="J. Biotechnol.">
        <title>Complete genome sequence of a malodorant-producing acetogen, Clostridium scatologenes ATCC 25775(T).</title>
        <authorList>
            <person name="Zhu Z."/>
            <person name="Guo T."/>
            <person name="Zheng H."/>
            <person name="Song T."/>
            <person name="Ouyang P."/>
            <person name="Xie J."/>
        </authorList>
    </citation>
    <scope>NUCLEOTIDE SEQUENCE [LARGE SCALE GENOMIC DNA]</scope>
    <source>
        <strain evidence="2 3">ATCC 25775</strain>
    </source>
</reference>
<dbReference type="AlphaFoldDB" id="A0A0E3K184"/>
<dbReference type="GO" id="GO:0005975">
    <property type="term" value="P:carbohydrate metabolic process"/>
    <property type="evidence" value="ECO:0007669"/>
    <property type="project" value="InterPro"/>
</dbReference>
<dbReference type="PANTHER" id="PTHR10587">
    <property type="entry name" value="GLYCOSYL TRANSFERASE-RELATED"/>
    <property type="match status" value="1"/>
</dbReference>
<dbReference type="Proteomes" id="UP000033115">
    <property type="component" value="Chromosome"/>
</dbReference>
<dbReference type="HOGENOM" id="CLU_021264_12_1_9"/>
<dbReference type="PANTHER" id="PTHR10587:SF78">
    <property type="entry name" value="PEPTIDOGLYCAN-N-ACETYLMURAMIC ACID DEACETYLASE PDAA"/>
    <property type="match status" value="1"/>
</dbReference>
<dbReference type="STRING" id="1548.CSCA_2602"/>